<dbReference type="PROSITE" id="PS51257">
    <property type="entry name" value="PROKAR_LIPOPROTEIN"/>
    <property type="match status" value="1"/>
</dbReference>
<keyword evidence="5 10" id="KW-0378">Hydrolase</keyword>
<keyword evidence="7" id="KW-0482">Metalloprotease</keyword>
<evidence type="ECO:0000256" key="4">
    <source>
        <dbReference type="ARBA" id="ARBA00022723"/>
    </source>
</evidence>
<evidence type="ECO:0000313" key="10">
    <source>
        <dbReference type="EMBL" id="SHG53629.1"/>
    </source>
</evidence>
<keyword evidence="4" id="KW-0479">Metal-binding</keyword>
<evidence type="ECO:0000256" key="3">
    <source>
        <dbReference type="ARBA" id="ARBA00022670"/>
    </source>
</evidence>
<dbReference type="PANTHER" id="PTHR21666">
    <property type="entry name" value="PEPTIDASE-RELATED"/>
    <property type="match status" value="1"/>
</dbReference>
<dbReference type="InterPro" id="IPR045834">
    <property type="entry name" value="Csd3_N2"/>
</dbReference>
<evidence type="ECO:0000313" key="11">
    <source>
        <dbReference type="Proteomes" id="UP000184532"/>
    </source>
</evidence>
<name>A0A1M5KMA6_9FLAO</name>
<dbReference type="GO" id="GO:0004222">
    <property type="term" value="F:metalloendopeptidase activity"/>
    <property type="evidence" value="ECO:0007669"/>
    <property type="project" value="TreeGrafter"/>
</dbReference>
<dbReference type="Pfam" id="PF01551">
    <property type="entry name" value="Peptidase_M23"/>
    <property type="match status" value="1"/>
</dbReference>
<evidence type="ECO:0000259" key="8">
    <source>
        <dbReference type="Pfam" id="PF01551"/>
    </source>
</evidence>
<keyword evidence="3" id="KW-0645">Protease</keyword>
<sequence length="432" mass="49536">MQKFIGAILALVLVLASCKEKQVLAEELGPPEVIEKPIVKLFGFNVEDFHVVHDTIKNGDSFGELMLKNKVDYPKIVTVSEKYRDTFDVRKIRAGKPYHILRSKDTSEVAEVFIYENDRINYTVVDLRDTVVAYKSKKKVKYVEREASGIIESSLSEAILDQGIDYDVTLNLSEIYAWTIDFFRLEKGDKFKVIYKERYINDSIYAGAEPIEAAYFEHKGKPIYAFSYVADSLKQITDYFDDEANNLRSTFLRAPIKFGYRLSSRYNLKRRIAYYGYKVRPHKGTDYAAPIGTPIIATADGTVTESTRRGGNGRYVKVRHNGTYSTQYLHMKKQKVKRGEFVRQGDVIGWVGMTGNTGGPHVCYRFWKNGRQVDPLREKLPAAEPIADSLRTDYMTYIDPLKTKLDCIEYLIPEPEPDPETELQENQLTLNP</sequence>
<dbReference type="AlphaFoldDB" id="A0A1M5KMA6"/>
<proteinExistence type="predicted"/>
<dbReference type="RefSeq" id="WP_073178230.1">
    <property type="nucleotide sequence ID" value="NZ_FQWL01000002.1"/>
</dbReference>
<dbReference type="GO" id="GO:0046872">
    <property type="term" value="F:metal ion binding"/>
    <property type="evidence" value="ECO:0007669"/>
    <property type="project" value="UniProtKB-KW"/>
</dbReference>
<gene>
    <name evidence="10" type="ORF">SAMN04488116_1655</name>
</gene>
<dbReference type="GO" id="GO:0030313">
    <property type="term" value="C:cell envelope"/>
    <property type="evidence" value="ECO:0007669"/>
    <property type="project" value="UniProtKB-SubCell"/>
</dbReference>
<comment type="cofactor">
    <cofactor evidence="1">
        <name>Zn(2+)</name>
        <dbReference type="ChEBI" id="CHEBI:29105"/>
    </cofactor>
</comment>
<evidence type="ECO:0000256" key="5">
    <source>
        <dbReference type="ARBA" id="ARBA00022801"/>
    </source>
</evidence>
<dbReference type="InterPro" id="IPR016047">
    <property type="entry name" value="M23ase_b-sheet_dom"/>
</dbReference>
<organism evidence="10 11">
    <name type="scientific">Flagellimonas flava</name>
    <dbReference type="NCBI Taxonomy" id="570519"/>
    <lineage>
        <taxon>Bacteria</taxon>
        <taxon>Pseudomonadati</taxon>
        <taxon>Bacteroidota</taxon>
        <taxon>Flavobacteriia</taxon>
        <taxon>Flavobacteriales</taxon>
        <taxon>Flavobacteriaceae</taxon>
        <taxon>Flagellimonas</taxon>
    </lineage>
</organism>
<dbReference type="InterPro" id="IPR050570">
    <property type="entry name" value="Cell_wall_metabolism_enzyme"/>
</dbReference>
<keyword evidence="11" id="KW-1185">Reference proteome</keyword>
<evidence type="ECO:0000256" key="7">
    <source>
        <dbReference type="ARBA" id="ARBA00023049"/>
    </source>
</evidence>
<dbReference type="Gene3D" id="2.70.70.10">
    <property type="entry name" value="Glucose Permease (Domain IIA)"/>
    <property type="match status" value="1"/>
</dbReference>
<accession>A0A1M5KMA6</accession>
<protein>
    <submittedName>
        <fullName evidence="10">Murein DD-endopeptidase MepM and murein hydrolase activator NlpD, contain LysM domain</fullName>
    </submittedName>
</protein>
<evidence type="ECO:0000259" key="9">
    <source>
        <dbReference type="Pfam" id="PF19425"/>
    </source>
</evidence>
<dbReference type="InterPro" id="IPR011055">
    <property type="entry name" value="Dup_hybrid_motif"/>
</dbReference>
<dbReference type="SUPFAM" id="SSF51261">
    <property type="entry name" value="Duplicated hybrid motif"/>
    <property type="match status" value="1"/>
</dbReference>
<dbReference type="Pfam" id="PF19425">
    <property type="entry name" value="Csd3_N2"/>
    <property type="match status" value="1"/>
</dbReference>
<dbReference type="GO" id="GO:0006508">
    <property type="term" value="P:proteolysis"/>
    <property type="evidence" value="ECO:0007669"/>
    <property type="project" value="UniProtKB-KW"/>
</dbReference>
<dbReference type="STRING" id="570519.SAMN04488116_1655"/>
<evidence type="ECO:0000256" key="2">
    <source>
        <dbReference type="ARBA" id="ARBA00004196"/>
    </source>
</evidence>
<comment type="subcellular location">
    <subcellularLocation>
        <location evidence="2">Cell envelope</location>
    </subcellularLocation>
</comment>
<evidence type="ECO:0000256" key="1">
    <source>
        <dbReference type="ARBA" id="ARBA00001947"/>
    </source>
</evidence>
<dbReference type="OrthoDB" id="9810477at2"/>
<dbReference type="Proteomes" id="UP000184532">
    <property type="component" value="Unassembled WGS sequence"/>
</dbReference>
<dbReference type="EMBL" id="FQWL01000002">
    <property type="protein sequence ID" value="SHG53629.1"/>
    <property type="molecule type" value="Genomic_DNA"/>
</dbReference>
<dbReference type="CDD" id="cd12797">
    <property type="entry name" value="M23_peptidase"/>
    <property type="match status" value="1"/>
</dbReference>
<dbReference type="PANTHER" id="PTHR21666:SF288">
    <property type="entry name" value="CELL DIVISION PROTEIN YTFB"/>
    <property type="match status" value="1"/>
</dbReference>
<feature type="domain" description="Csd3-like second N-terminal" evidence="9">
    <location>
        <begin position="142"/>
        <end position="267"/>
    </location>
</feature>
<dbReference type="Gene3D" id="3.10.450.350">
    <property type="match status" value="1"/>
</dbReference>
<keyword evidence="6" id="KW-0862">Zinc</keyword>
<feature type="domain" description="M23ase beta-sheet core" evidence="8">
    <location>
        <begin position="281"/>
        <end position="375"/>
    </location>
</feature>
<reference evidence="11" key="1">
    <citation type="submission" date="2016-11" db="EMBL/GenBank/DDBJ databases">
        <authorList>
            <person name="Varghese N."/>
            <person name="Submissions S."/>
        </authorList>
    </citation>
    <scope>NUCLEOTIDE SEQUENCE [LARGE SCALE GENOMIC DNA]</scope>
    <source>
        <strain evidence="11">DSM 22638</strain>
    </source>
</reference>
<evidence type="ECO:0000256" key="6">
    <source>
        <dbReference type="ARBA" id="ARBA00022833"/>
    </source>
</evidence>